<protein>
    <submittedName>
        <fullName evidence="1">Uncharacterized protein</fullName>
    </submittedName>
</protein>
<gene>
    <name evidence="1" type="ORF">A2290_08780</name>
</gene>
<dbReference type="Gene3D" id="2.60.120.260">
    <property type="entry name" value="Galactose-binding domain-like"/>
    <property type="match status" value="2"/>
</dbReference>
<evidence type="ECO:0000313" key="1">
    <source>
        <dbReference type="EMBL" id="OGC14774.1"/>
    </source>
</evidence>
<dbReference type="Proteomes" id="UP000177905">
    <property type="component" value="Unassembled WGS sequence"/>
</dbReference>
<sequence>MGRNTKLKQFWLNKKKSIIQSSNPMLFWHLTFVKKYLFLRFLILFFVFLFFFFSMPSLAQDLLKNSGFEEGLVNNIPKYWGEEYYNSSLLPDRGGNVLKIINDSPKMSLGAQTIAIDWRKISKVTLSAWIKSENVVQGNEDWNQANIQLLFFDEKDVQVGGWPSVGAWTGSFGWKYVARNIIVPKGTVKAKVVFGLYDCAGTVYFDDIKLVPLPDQKNTDPYNFLENGGLEVWEKWAYGGSEDWAIINNNVKVGNGALRIRNSTPVWSFVSQSVSVDGRKAKKIKLSGYIKAKDVIPGVKPWQLARINIEFKDGKGKRLDGWPILEAFSGTFDWKFIENEFNVPKETRRIDVFAGLLECAGEAWFDEIKLIAFDNEGKKLQPGGIYVTDTKDWNEFIPLNESYKKTVSDVSFLLDSPAGKHGFLKVKNGHFYFEDGTRVRFWGTNIYAPSTFPEKHDAEIMAERLARSGCNLVRIHHIDAFWSNPNIFDQNYDDTQHLSKESFDKLDYLIYQLKRRGIYVFMDLLVDREFKKGDNVKDWQNVERGAKVTGFFDNRIIELQKKYAEQILTHKNPYTGLRYVDDPALVSVKLINEAMLFYFGTQFNISKHYLTDLDGMFNEWLLKRYKNRNNLDKTWTDKYGRKDLKQDEDPYRKNVQRADIPLKYQRSGAEKYEPSRLADTLKFYEELQVKYYKEMSEYLKKLGVKVPISGSNHWVNLYVDVKTNSSLDYIDRHRYWDHPQFGYGTQVVFENLSMLQNPVDALPNNFAFYNVSDIPFVVSEWNCCFPNEFRVEGPLVMAAYANLQDWDGVIQFSFNHAGWQAPMEDNFDVSAWPNVYSQLPAAALLFYRGDVAEARKSLNYPVSDSELYGLLDEDKMIAGNPYLPYILKTTINFKGKINSIPKDYVSKYHDKQNRIISSDTGELKLDYGKGIFTINSDRTEVAMGFMKNRIIQLNDFIVEPENEFCSIAFSVLNDKLKFKKIDGGTILVTVAAKIENKNQEYNESKTQLANVGDAPLLTEGVEAKITFKGVLPRRISALDINGDIIKTIPLKGRSFYMDASDKAFFYEMIF</sequence>
<dbReference type="EMBL" id="MEUA01000031">
    <property type="protein sequence ID" value="OGC14774.1"/>
    <property type="molecule type" value="Genomic_DNA"/>
</dbReference>
<reference evidence="1 2" key="1">
    <citation type="journal article" date="2016" name="Nat. Commun.">
        <title>Thousands of microbial genomes shed light on interconnected biogeochemical processes in an aquifer system.</title>
        <authorList>
            <person name="Anantharaman K."/>
            <person name="Brown C.T."/>
            <person name="Hug L.A."/>
            <person name="Sharon I."/>
            <person name="Castelle C.J."/>
            <person name="Probst A.J."/>
            <person name="Thomas B.C."/>
            <person name="Singh A."/>
            <person name="Wilkins M.J."/>
            <person name="Karaoz U."/>
            <person name="Brodie E.L."/>
            <person name="Williams K.H."/>
            <person name="Hubbard S.S."/>
            <person name="Banfield J.F."/>
        </authorList>
    </citation>
    <scope>NUCLEOTIDE SEQUENCE [LARGE SCALE GENOMIC DNA]</scope>
</reference>
<dbReference type="InterPro" id="IPR045053">
    <property type="entry name" value="MAN-like"/>
</dbReference>
<comment type="caution">
    <text evidence="1">The sequence shown here is derived from an EMBL/GenBank/DDBJ whole genome shotgun (WGS) entry which is preliminary data.</text>
</comment>
<dbReference type="PANTHER" id="PTHR31451">
    <property type="match status" value="1"/>
</dbReference>
<name>A0A1F4S2U9_UNCSA</name>
<dbReference type="AlphaFoldDB" id="A0A1F4S2U9"/>
<dbReference type="GO" id="GO:0004553">
    <property type="term" value="F:hydrolase activity, hydrolyzing O-glycosyl compounds"/>
    <property type="evidence" value="ECO:0007669"/>
    <property type="project" value="InterPro"/>
</dbReference>
<organism evidence="1 2">
    <name type="scientific">candidate division WOR-1 bacterium RIFOXYB2_FULL_36_35</name>
    <dbReference type="NCBI Taxonomy" id="1802578"/>
    <lineage>
        <taxon>Bacteria</taxon>
        <taxon>Bacillati</taxon>
        <taxon>Saganbacteria</taxon>
    </lineage>
</organism>
<accession>A0A1F4S2U9</accession>
<evidence type="ECO:0000313" key="2">
    <source>
        <dbReference type="Proteomes" id="UP000177905"/>
    </source>
</evidence>
<dbReference type="InterPro" id="IPR017853">
    <property type="entry name" value="GH"/>
</dbReference>
<dbReference type="SUPFAM" id="SSF51445">
    <property type="entry name" value="(Trans)glycosidases"/>
    <property type="match status" value="1"/>
</dbReference>
<dbReference type="Gene3D" id="3.20.20.80">
    <property type="entry name" value="Glycosidases"/>
    <property type="match status" value="1"/>
</dbReference>
<proteinExistence type="predicted"/>